<proteinExistence type="predicted"/>
<dbReference type="Gene3D" id="3.30.70.20">
    <property type="match status" value="1"/>
</dbReference>
<dbReference type="PROSITE" id="PS00198">
    <property type="entry name" value="4FE4S_FER_1"/>
    <property type="match status" value="1"/>
</dbReference>
<evidence type="ECO:0000256" key="4">
    <source>
        <dbReference type="ARBA" id="ARBA00022982"/>
    </source>
</evidence>
<dbReference type="PANTHER" id="PTHR36923:SF3">
    <property type="entry name" value="FERREDOXIN"/>
    <property type="match status" value="1"/>
</dbReference>
<evidence type="ECO:0000256" key="3">
    <source>
        <dbReference type="ARBA" id="ARBA00022723"/>
    </source>
</evidence>
<dbReference type="PRINTS" id="PR00352">
    <property type="entry name" value="3FE4SFRDOXIN"/>
</dbReference>
<dbReference type="GO" id="GO:0009055">
    <property type="term" value="F:electron transfer activity"/>
    <property type="evidence" value="ECO:0007669"/>
    <property type="project" value="UniProtKB-UniRule"/>
</dbReference>
<evidence type="ECO:0000313" key="9">
    <source>
        <dbReference type="EMBL" id="SFJ46928.1"/>
    </source>
</evidence>
<sequence>MTIVIDHEECIGCESCVELCPEVFAMIDGEEKAMVTAPDSTAECAQDAIDACPVEAISKE</sequence>
<dbReference type="InterPro" id="IPR017896">
    <property type="entry name" value="4Fe4S_Fe-S-bd"/>
</dbReference>
<feature type="domain" description="4Fe-4S ferredoxin-type" evidence="8">
    <location>
        <begin position="1"/>
        <end position="29"/>
    </location>
</feature>
<evidence type="ECO:0000259" key="8">
    <source>
        <dbReference type="PROSITE" id="PS51379"/>
    </source>
</evidence>
<dbReference type="InterPro" id="IPR017900">
    <property type="entry name" value="4Fe4S_Fe_S_CS"/>
</dbReference>
<keyword evidence="6 7" id="KW-0411">Iron-sulfur</keyword>
<dbReference type="STRING" id="52560.SAMN04488082_103217"/>
<evidence type="ECO:0000256" key="5">
    <source>
        <dbReference type="ARBA" id="ARBA00023004"/>
    </source>
</evidence>
<dbReference type="PROSITE" id="PS51379">
    <property type="entry name" value="4FE4S_FER_2"/>
    <property type="match status" value="1"/>
</dbReference>
<dbReference type="Pfam" id="PF13370">
    <property type="entry name" value="Fer4_13"/>
    <property type="match status" value="1"/>
</dbReference>
<comment type="function">
    <text evidence="1 7">Ferredoxins are iron-sulfur proteins that transfer electrons in a wide variety of metabolic reactions.</text>
</comment>
<keyword evidence="2 7" id="KW-0813">Transport</keyword>
<organism evidence="9 10">
    <name type="scientific">Desulfomicrobium apsheronum</name>
    <dbReference type="NCBI Taxonomy" id="52560"/>
    <lineage>
        <taxon>Bacteria</taxon>
        <taxon>Pseudomonadati</taxon>
        <taxon>Thermodesulfobacteriota</taxon>
        <taxon>Desulfovibrionia</taxon>
        <taxon>Desulfovibrionales</taxon>
        <taxon>Desulfomicrobiaceae</taxon>
        <taxon>Desulfomicrobium</taxon>
    </lineage>
</organism>
<evidence type="ECO:0000256" key="6">
    <source>
        <dbReference type="ARBA" id="ARBA00023014"/>
    </source>
</evidence>
<keyword evidence="4 7" id="KW-0249">Electron transport</keyword>
<keyword evidence="5 7" id="KW-0408">Iron</keyword>
<name>A0A1I3RL04_9BACT</name>
<dbReference type="RefSeq" id="WP_092189598.1">
    <property type="nucleotide sequence ID" value="NZ_FORX01000003.1"/>
</dbReference>
<dbReference type="PANTHER" id="PTHR36923">
    <property type="entry name" value="FERREDOXIN"/>
    <property type="match status" value="1"/>
</dbReference>
<evidence type="ECO:0000256" key="1">
    <source>
        <dbReference type="ARBA" id="ARBA00003532"/>
    </source>
</evidence>
<dbReference type="InterPro" id="IPR051269">
    <property type="entry name" value="Fe-S_cluster_ET"/>
</dbReference>
<evidence type="ECO:0000313" key="10">
    <source>
        <dbReference type="Proteomes" id="UP000198635"/>
    </source>
</evidence>
<protein>
    <recommendedName>
        <fullName evidence="7">Ferredoxin</fullName>
    </recommendedName>
</protein>
<dbReference type="GO" id="GO:0051536">
    <property type="term" value="F:iron-sulfur cluster binding"/>
    <property type="evidence" value="ECO:0007669"/>
    <property type="project" value="UniProtKB-KW"/>
</dbReference>
<evidence type="ECO:0000256" key="7">
    <source>
        <dbReference type="RuleBase" id="RU368020"/>
    </source>
</evidence>
<accession>A0A1I3RL04</accession>
<dbReference type="Proteomes" id="UP000198635">
    <property type="component" value="Unassembled WGS sequence"/>
</dbReference>
<dbReference type="OrthoDB" id="9803319at2"/>
<keyword evidence="10" id="KW-1185">Reference proteome</keyword>
<evidence type="ECO:0000256" key="2">
    <source>
        <dbReference type="ARBA" id="ARBA00022448"/>
    </source>
</evidence>
<dbReference type="GO" id="GO:0005506">
    <property type="term" value="F:iron ion binding"/>
    <property type="evidence" value="ECO:0007669"/>
    <property type="project" value="UniProtKB-UniRule"/>
</dbReference>
<dbReference type="SUPFAM" id="SSF54862">
    <property type="entry name" value="4Fe-4S ferredoxins"/>
    <property type="match status" value="1"/>
</dbReference>
<reference evidence="10" key="1">
    <citation type="submission" date="2016-10" db="EMBL/GenBank/DDBJ databases">
        <authorList>
            <person name="Varghese N."/>
            <person name="Submissions S."/>
        </authorList>
    </citation>
    <scope>NUCLEOTIDE SEQUENCE [LARGE SCALE GENOMIC DNA]</scope>
    <source>
        <strain evidence="10">DSM 5918</strain>
    </source>
</reference>
<dbReference type="InterPro" id="IPR001080">
    <property type="entry name" value="3Fe4S_ferredoxin"/>
</dbReference>
<keyword evidence="3 7" id="KW-0479">Metal-binding</keyword>
<dbReference type="EMBL" id="FORX01000003">
    <property type="protein sequence ID" value="SFJ46928.1"/>
    <property type="molecule type" value="Genomic_DNA"/>
</dbReference>
<dbReference type="AlphaFoldDB" id="A0A1I3RL04"/>
<gene>
    <name evidence="9" type="ORF">SAMN04488082_103217</name>
</gene>